<reference evidence="2 3" key="1">
    <citation type="submission" date="2016-05" db="EMBL/GenBank/DDBJ databases">
        <title>Niabella ginsenosidivorans BS26 whole genome sequencing.</title>
        <authorList>
            <person name="Im W.T."/>
            <person name="Siddiqi M.Z."/>
        </authorList>
    </citation>
    <scope>NUCLEOTIDE SEQUENCE [LARGE SCALE GENOMIC DNA]</scope>
    <source>
        <strain evidence="2 3">BS26</strain>
    </source>
</reference>
<dbReference type="AlphaFoldDB" id="A0A1A9I804"/>
<dbReference type="InterPro" id="IPR025535">
    <property type="entry name" value="DUF4421"/>
</dbReference>
<sequence length="355" mass="39751">MKRLVFYFLFSGSCLAVFSQDTPVPEKYDSTYYERYPHKLAIGPILSKKNTTFAIGSKEQGGPLRYSTNTPTRVGVSVGYDWLSVSASVGLGTLDPDYKKDKGKTKSINFQWSVTGQSVLADLHFQVNKGLYLRGEQDPSFSSEPYYVRPDIRTQIFGVTVRKILNSRQFSIKPPFVFDTWQKRSAGSFMLGGEFVYGSARGDSALVPAGLAQHFPDAAVNHMHYIMFGPTLAYAHSFVISNHFFVTAVASVNGDAAQTFEQNTSGDQKTRWYFTPNISMRGAIGYNARDWELVASAISNRFFIGANEKDIHYQNYSDQFRLAYIRRINAGKAIPAAVNWGRKIIETLGFGFLID</sequence>
<feature type="chain" id="PRO_5008390012" description="DUF4421 domain-containing protein" evidence="1">
    <location>
        <begin position="20"/>
        <end position="355"/>
    </location>
</feature>
<evidence type="ECO:0000313" key="2">
    <source>
        <dbReference type="EMBL" id="ANH83465.1"/>
    </source>
</evidence>
<dbReference type="OrthoDB" id="669053at2"/>
<keyword evidence="1" id="KW-0732">Signal</keyword>
<dbReference type="RefSeq" id="WP_067761041.1">
    <property type="nucleotide sequence ID" value="NZ_CP015772.1"/>
</dbReference>
<accession>A0A1A9I804</accession>
<evidence type="ECO:0000313" key="3">
    <source>
        <dbReference type="Proteomes" id="UP000077667"/>
    </source>
</evidence>
<dbReference type="EMBL" id="CP015772">
    <property type="protein sequence ID" value="ANH83465.1"/>
    <property type="molecule type" value="Genomic_DNA"/>
</dbReference>
<evidence type="ECO:0000256" key="1">
    <source>
        <dbReference type="SAM" id="SignalP"/>
    </source>
</evidence>
<name>A0A1A9I804_9BACT</name>
<proteinExistence type="predicted"/>
<keyword evidence="3" id="KW-1185">Reference proteome</keyword>
<gene>
    <name evidence="2" type="ORF">A8C56_23015</name>
</gene>
<dbReference type="STRING" id="1176587.A8C56_23015"/>
<dbReference type="Pfam" id="PF14391">
    <property type="entry name" value="DUF4421"/>
    <property type="match status" value="1"/>
</dbReference>
<feature type="signal peptide" evidence="1">
    <location>
        <begin position="1"/>
        <end position="19"/>
    </location>
</feature>
<dbReference type="KEGG" id="nia:A8C56_23015"/>
<dbReference type="Proteomes" id="UP000077667">
    <property type="component" value="Chromosome"/>
</dbReference>
<evidence type="ECO:0008006" key="4">
    <source>
        <dbReference type="Google" id="ProtNLM"/>
    </source>
</evidence>
<organism evidence="2 3">
    <name type="scientific">Niabella ginsenosidivorans</name>
    <dbReference type="NCBI Taxonomy" id="1176587"/>
    <lineage>
        <taxon>Bacteria</taxon>
        <taxon>Pseudomonadati</taxon>
        <taxon>Bacteroidota</taxon>
        <taxon>Chitinophagia</taxon>
        <taxon>Chitinophagales</taxon>
        <taxon>Chitinophagaceae</taxon>
        <taxon>Niabella</taxon>
    </lineage>
</organism>
<protein>
    <recommendedName>
        <fullName evidence="4">DUF4421 domain-containing protein</fullName>
    </recommendedName>
</protein>